<evidence type="ECO:0000313" key="18">
    <source>
        <dbReference type="Proteomes" id="UP001177003"/>
    </source>
</evidence>
<dbReference type="CDD" id="cd14066">
    <property type="entry name" value="STKc_IRAK"/>
    <property type="match status" value="1"/>
</dbReference>
<keyword evidence="3" id="KW-1003">Cell membrane</keyword>
<keyword evidence="10 14" id="KW-0067">ATP-binding</keyword>
<dbReference type="SMART" id="SM00220">
    <property type="entry name" value="S_TKc"/>
    <property type="match status" value="1"/>
</dbReference>
<evidence type="ECO:0000256" key="4">
    <source>
        <dbReference type="ARBA" id="ARBA00022527"/>
    </source>
</evidence>
<protein>
    <recommendedName>
        <fullName evidence="2">non-specific serine/threonine protein kinase</fullName>
        <ecNumber evidence="2">2.7.11.1</ecNumber>
    </recommendedName>
</protein>
<dbReference type="Pfam" id="PF07714">
    <property type="entry name" value="PK_Tyr_Ser-Thr"/>
    <property type="match status" value="1"/>
</dbReference>
<dbReference type="GO" id="GO:0004674">
    <property type="term" value="F:protein serine/threonine kinase activity"/>
    <property type="evidence" value="ECO:0007669"/>
    <property type="project" value="UniProtKB-KW"/>
</dbReference>
<proteinExistence type="inferred from homology"/>
<dbReference type="Proteomes" id="UP001177003">
    <property type="component" value="Chromosome 1"/>
</dbReference>
<dbReference type="PANTHER" id="PTHR45621">
    <property type="entry name" value="OS01G0588500 PROTEIN-RELATED"/>
    <property type="match status" value="1"/>
</dbReference>
<evidence type="ECO:0000256" key="13">
    <source>
        <dbReference type="ARBA" id="ARBA00023157"/>
    </source>
</evidence>
<gene>
    <name evidence="17" type="ORF">LSALG_LOCUS9011</name>
</gene>
<evidence type="ECO:0000313" key="17">
    <source>
        <dbReference type="EMBL" id="CAI9268594.1"/>
    </source>
</evidence>
<dbReference type="GO" id="GO:0005524">
    <property type="term" value="F:ATP binding"/>
    <property type="evidence" value="ECO:0007669"/>
    <property type="project" value="UniProtKB-UniRule"/>
</dbReference>
<dbReference type="InterPro" id="IPR050823">
    <property type="entry name" value="Plant_Ser_Thr_Prot_Kinase"/>
</dbReference>
<dbReference type="SUPFAM" id="SSF56112">
    <property type="entry name" value="Protein kinase-like (PK-like)"/>
    <property type="match status" value="1"/>
</dbReference>
<evidence type="ECO:0000256" key="3">
    <source>
        <dbReference type="ARBA" id="ARBA00022475"/>
    </source>
</evidence>
<sequence>MHLTSYREGANSLIGVWVCIESLHPSQTIQPLVVGSEKKDLARVRPLLLSNVKDSKVYAFEKSKARFHHPKQNGFPLRVYYSLFGFRTKNTTTLNSQMGICVGKPANVAHASSGQFLDDMINNKVKSSSKDSKNQTKTVTFNKVSKAPRDQNLPIPINLKAFSLHDLKTATKNFRPDSLLGEGGFGQVFKGWIDETTFAPAKPGTGLVVAVKILKADSRQGHREWLTELEYMGRLHHKNLVKLIGYCEECENRLLVYEYMPKGCLDNHLFKKSVQPMPWATRMRIAIDVAEGLAFLHSKVPCIIYRDLKASNILLDTEFNAKLSDFGLARNGPVGDNTHVSTRVVGTNGYAAPEYIATGHLTQKNDVYSFGVVLLELLSGRRAIAEERAGGVEETLVEWVKPFLSDTKRVLRIMDTRLGGQYSKKGAQAVAALASKCLHNDHRFRPPMAEVLASLQKIQNVQKEVVRVSPCREEGKLGGLKEMSGAMNSR</sequence>
<feature type="domain" description="Protein kinase" evidence="16">
    <location>
        <begin position="174"/>
        <end position="458"/>
    </location>
</feature>
<comment type="similarity">
    <text evidence="15">Belongs to the protein kinase superfamily.</text>
</comment>
<evidence type="ECO:0000256" key="6">
    <source>
        <dbReference type="ARBA" id="ARBA00022692"/>
    </source>
</evidence>
<dbReference type="GO" id="GO:0051707">
    <property type="term" value="P:response to other organism"/>
    <property type="evidence" value="ECO:0007669"/>
    <property type="project" value="UniProtKB-ARBA"/>
</dbReference>
<dbReference type="FunFam" id="3.30.200.20:FF:000228">
    <property type="entry name" value="Serine/threonine-protein kinase BIK1"/>
    <property type="match status" value="1"/>
</dbReference>
<keyword evidence="9" id="KW-0418">Kinase</keyword>
<keyword evidence="18" id="KW-1185">Reference proteome</keyword>
<keyword evidence="4 15" id="KW-0723">Serine/threonine-protein kinase</keyword>
<dbReference type="AlphaFoldDB" id="A0AA35V1D3"/>
<dbReference type="InterPro" id="IPR011009">
    <property type="entry name" value="Kinase-like_dom_sf"/>
</dbReference>
<keyword evidence="8 14" id="KW-0547">Nucleotide-binding</keyword>
<dbReference type="GO" id="GO:0005886">
    <property type="term" value="C:plasma membrane"/>
    <property type="evidence" value="ECO:0007669"/>
    <property type="project" value="UniProtKB-SubCell"/>
</dbReference>
<evidence type="ECO:0000256" key="11">
    <source>
        <dbReference type="ARBA" id="ARBA00022989"/>
    </source>
</evidence>
<dbReference type="Gene3D" id="1.10.510.10">
    <property type="entry name" value="Transferase(Phosphotransferase) domain 1"/>
    <property type="match status" value="1"/>
</dbReference>
<reference evidence="17" key="1">
    <citation type="submission" date="2023-04" db="EMBL/GenBank/DDBJ databases">
        <authorList>
            <person name="Vijverberg K."/>
            <person name="Xiong W."/>
            <person name="Schranz E."/>
        </authorList>
    </citation>
    <scope>NUCLEOTIDE SEQUENCE</scope>
</reference>
<evidence type="ECO:0000256" key="2">
    <source>
        <dbReference type="ARBA" id="ARBA00012513"/>
    </source>
</evidence>
<keyword evidence="5" id="KW-0808">Transferase</keyword>
<dbReference type="InterPro" id="IPR008271">
    <property type="entry name" value="Ser/Thr_kinase_AS"/>
</dbReference>
<keyword evidence="11" id="KW-1133">Transmembrane helix</keyword>
<evidence type="ECO:0000256" key="10">
    <source>
        <dbReference type="ARBA" id="ARBA00022840"/>
    </source>
</evidence>
<dbReference type="FunFam" id="1.10.510.10:FF:000468">
    <property type="entry name" value="PTI1-like tyrosine-protein kinase 3"/>
    <property type="match status" value="1"/>
</dbReference>
<dbReference type="PROSITE" id="PS00107">
    <property type="entry name" value="PROTEIN_KINASE_ATP"/>
    <property type="match status" value="1"/>
</dbReference>
<dbReference type="InterPro" id="IPR001245">
    <property type="entry name" value="Ser-Thr/Tyr_kinase_cat_dom"/>
</dbReference>
<evidence type="ECO:0000259" key="16">
    <source>
        <dbReference type="PROSITE" id="PS50011"/>
    </source>
</evidence>
<comment type="subcellular location">
    <subcellularLocation>
        <location evidence="1">Cell membrane</location>
        <topology evidence="1">Single-pass membrane protein</topology>
    </subcellularLocation>
</comment>
<keyword evidence="12" id="KW-0472">Membrane</keyword>
<dbReference type="InterPro" id="IPR000719">
    <property type="entry name" value="Prot_kinase_dom"/>
</dbReference>
<dbReference type="PROSITE" id="PS50011">
    <property type="entry name" value="PROTEIN_KINASE_DOM"/>
    <property type="match status" value="1"/>
</dbReference>
<evidence type="ECO:0000256" key="5">
    <source>
        <dbReference type="ARBA" id="ARBA00022679"/>
    </source>
</evidence>
<organism evidence="17 18">
    <name type="scientific">Lactuca saligna</name>
    <name type="common">Willowleaf lettuce</name>
    <dbReference type="NCBI Taxonomy" id="75948"/>
    <lineage>
        <taxon>Eukaryota</taxon>
        <taxon>Viridiplantae</taxon>
        <taxon>Streptophyta</taxon>
        <taxon>Embryophyta</taxon>
        <taxon>Tracheophyta</taxon>
        <taxon>Spermatophyta</taxon>
        <taxon>Magnoliopsida</taxon>
        <taxon>eudicotyledons</taxon>
        <taxon>Gunneridae</taxon>
        <taxon>Pentapetalae</taxon>
        <taxon>asterids</taxon>
        <taxon>campanulids</taxon>
        <taxon>Asterales</taxon>
        <taxon>Asteraceae</taxon>
        <taxon>Cichorioideae</taxon>
        <taxon>Cichorieae</taxon>
        <taxon>Lactucinae</taxon>
        <taxon>Lactuca</taxon>
    </lineage>
</organism>
<evidence type="ECO:0000256" key="8">
    <source>
        <dbReference type="ARBA" id="ARBA00022741"/>
    </source>
</evidence>
<evidence type="ECO:0000256" key="7">
    <source>
        <dbReference type="ARBA" id="ARBA00022729"/>
    </source>
</evidence>
<keyword evidence="7" id="KW-0732">Signal</keyword>
<evidence type="ECO:0000256" key="1">
    <source>
        <dbReference type="ARBA" id="ARBA00004162"/>
    </source>
</evidence>
<feature type="binding site" evidence="14">
    <location>
        <position position="212"/>
    </location>
    <ligand>
        <name>ATP</name>
        <dbReference type="ChEBI" id="CHEBI:30616"/>
    </ligand>
</feature>
<evidence type="ECO:0000256" key="12">
    <source>
        <dbReference type="ARBA" id="ARBA00023136"/>
    </source>
</evidence>
<evidence type="ECO:0000256" key="9">
    <source>
        <dbReference type="ARBA" id="ARBA00022777"/>
    </source>
</evidence>
<keyword evidence="13" id="KW-1015">Disulfide bond</keyword>
<keyword evidence="6" id="KW-0812">Transmembrane</keyword>
<evidence type="ECO:0000256" key="15">
    <source>
        <dbReference type="RuleBase" id="RU000304"/>
    </source>
</evidence>
<dbReference type="EC" id="2.7.11.1" evidence="2"/>
<accession>A0AA35V1D3</accession>
<dbReference type="EMBL" id="OX465077">
    <property type="protein sequence ID" value="CAI9268594.1"/>
    <property type="molecule type" value="Genomic_DNA"/>
</dbReference>
<dbReference type="Gene3D" id="3.30.200.20">
    <property type="entry name" value="Phosphorylase Kinase, domain 1"/>
    <property type="match status" value="1"/>
</dbReference>
<dbReference type="PROSITE" id="PS00108">
    <property type="entry name" value="PROTEIN_KINASE_ST"/>
    <property type="match status" value="1"/>
</dbReference>
<dbReference type="InterPro" id="IPR017441">
    <property type="entry name" value="Protein_kinase_ATP_BS"/>
</dbReference>
<evidence type="ECO:0000256" key="14">
    <source>
        <dbReference type="PROSITE-ProRule" id="PRU10141"/>
    </source>
</evidence>
<name>A0AA35V1D3_LACSI</name>